<evidence type="ECO:0000256" key="1">
    <source>
        <dbReference type="ARBA" id="ARBA00022747"/>
    </source>
</evidence>
<dbReference type="EMBL" id="MGHY01000030">
    <property type="protein sequence ID" value="OGM78726.1"/>
    <property type="molecule type" value="Genomic_DNA"/>
</dbReference>
<keyword evidence="2" id="KW-0238">DNA-binding</keyword>
<organism evidence="4 5">
    <name type="scientific">Candidatus Woesebacteria bacterium RIFOXYB1_FULL_38_16</name>
    <dbReference type="NCBI Taxonomy" id="1802538"/>
    <lineage>
        <taxon>Bacteria</taxon>
        <taxon>Candidatus Woeseibacteriota</taxon>
    </lineage>
</organism>
<dbReference type="InterPro" id="IPR003356">
    <property type="entry name" value="DNA_methylase_A-5"/>
</dbReference>
<reference evidence="4 5" key="1">
    <citation type="journal article" date="2016" name="Nat. Commun.">
        <title>Thousands of microbial genomes shed light on interconnected biogeochemical processes in an aquifer system.</title>
        <authorList>
            <person name="Anantharaman K."/>
            <person name="Brown C.T."/>
            <person name="Hug L.A."/>
            <person name="Sharon I."/>
            <person name="Castelle C.J."/>
            <person name="Probst A.J."/>
            <person name="Thomas B.C."/>
            <person name="Singh A."/>
            <person name="Wilkins M.J."/>
            <person name="Karaoz U."/>
            <person name="Brodie E.L."/>
            <person name="Williams K.H."/>
            <person name="Hubbard S.S."/>
            <person name="Banfield J.F."/>
        </authorList>
    </citation>
    <scope>NUCLEOTIDE SEQUENCE [LARGE SCALE GENOMIC DNA]</scope>
</reference>
<dbReference type="PRINTS" id="PR00507">
    <property type="entry name" value="N12N6MTFRASE"/>
</dbReference>
<keyword evidence="1" id="KW-0680">Restriction system</keyword>
<sequence>MKDQKSFNWILKTIHNYIYANEGMSQQQAFSEVVKILFIKIFDEKNSLKHFFITDEEFKKIKLTGKSESFELRMRDLFWYVKKTYKGAFSIQQEIELSYLTLAYIIKKIQDQYLSIKDEDLCGLVYQQYISDHQKGERGQFFTPLPVVKLAIGLIDPGEHETVIDPACGSGSFLVSTVSYLKTKDANLNVLEYSKEKLRGYEINASIVSLAKMAIVLSGGDPASIQKRDSLKRNLGKLRNEKFDLIMTNPPFGIKGRVEDRKTLSEFDLAHQYIEIGNKVVRTNKMRDSQTPEILFIEKCVQLTKKGGRGVILLPNGILMNKRYSYVRSFLKLRVSIDMVVQLPEGTFSSLGTTIKTSLLFYSRKIGVNTIFAKATLSQDLIMKIVDEFMLETKKIDDRLDYEFNRPFYREEEKKLKDSKKMYEVAEFVAKNKIVHKGMVYYVEVGNINPTYMEIDVEKKIKANTLPERGVYILQEGDLLIAKVGNFIGTQKHAVAYVDKKYQGAIASSAFSVLRNFKIDPFYLLYFLKSKFFLQQLNRHRSGSLIPFVKENDIKEMRVEIPSENEIKDWSNKIRKFIYTKNKSRRILANL</sequence>
<dbReference type="CDD" id="cd02440">
    <property type="entry name" value="AdoMet_MTases"/>
    <property type="match status" value="1"/>
</dbReference>
<dbReference type="AlphaFoldDB" id="A0A1F8CRL9"/>
<dbReference type="PANTHER" id="PTHR42998">
    <property type="entry name" value="TYPE I RESTRICTION ENZYME HINDVIIP M PROTEIN-RELATED"/>
    <property type="match status" value="1"/>
</dbReference>
<dbReference type="Proteomes" id="UP000178999">
    <property type="component" value="Unassembled WGS sequence"/>
</dbReference>
<dbReference type="GO" id="GO:0003677">
    <property type="term" value="F:DNA binding"/>
    <property type="evidence" value="ECO:0007669"/>
    <property type="project" value="UniProtKB-KW"/>
</dbReference>
<dbReference type="SUPFAM" id="SSF53335">
    <property type="entry name" value="S-adenosyl-L-methionine-dependent methyltransferases"/>
    <property type="match status" value="1"/>
</dbReference>
<dbReference type="PANTHER" id="PTHR42998:SF1">
    <property type="entry name" value="TYPE I RESTRICTION ENZYME HINDI METHYLASE SUBUNIT"/>
    <property type="match status" value="1"/>
</dbReference>
<dbReference type="Gene3D" id="3.40.50.150">
    <property type="entry name" value="Vaccinia Virus protein VP39"/>
    <property type="match status" value="1"/>
</dbReference>
<dbReference type="GO" id="GO:0008170">
    <property type="term" value="F:N-methyltransferase activity"/>
    <property type="evidence" value="ECO:0007669"/>
    <property type="project" value="InterPro"/>
</dbReference>
<dbReference type="STRING" id="1802538.A2382_04125"/>
<name>A0A1F8CRL9_9BACT</name>
<dbReference type="GO" id="GO:0009307">
    <property type="term" value="P:DNA restriction-modification system"/>
    <property type="evidence" value="ECO:0007669"/>
    <property type="project" value="UniProtKB-KW"/>
</dbReference>
<gene>
    <name evidence="4" type="ORF">A2382_04125</name>
</gene>
<evidence type="ECO:0000256" key="2">
    <source>
        <dbReference type="ARBA" id="ARBA00023125"/>
    </source>
</evidence>
<evidence type="ECO:0000313" key="5">
    <source>
        <dbReference type="Proteomes" id="UP000178999"/>
    </source>
</evidence>
<dbReference type="Gene3D" id="3.90.220.20">
    <property type="entry name" value="DNA methylase specificity domains"/>
    <property type="match status" value="1"/>
</dbReference>
<proteinExistence type="predicted"/>
<dbReference type="SUPFAM" id="SSF116734">
    <property type="entry name" value="DNA methylase specificity domain"/>
    <property type="match status" value="1"/>
</dbReference>
<evidence type="ECO:0000259" key="3">
    <source>
        <dbReference type="Pfam" id="PF02384"/>
    </source>
</evidence>
<evidence type="ECO:0000313" key="4">
    <source>
        <dbReference type="EMBL" id="OGM78726.1"/>
    </source>
</evidence>
<dbReference type="Pfam" id="PF02384">
    <property type="entry name" value="N6_Mtase"/>
    <property type="match status" value="1"/>
</dbReference>
<dbReference type="InterPro" id="IPR052916">
    <property type="entry name" value="Type-I_RE_MTase_Subunit"/>
</dbReference>
<protein>
    <recommendedName>
        <fullName evidence="3">DNA methylase adenine-specific domain-containing protein</fullName>
    </recommendedName>
</protein>
<feature type="domain" description="DNA methylase adenine-specific" evidence="3">
    <location>
        <begin position="118"/>
        <end position="365"/>
    </location>
</feature>
<comment type="caution">
    <text evidence="4">The sequence shown here is derived from an EMBL/GenBank/DDBJ whole genome shotgun (WGS) entry which is preliminary data.</text>
</comment>
<dbReference type="InterPro" id="IPR029063">
    <property type="entry name" value="SAM-dependent_MTases_sf"/>
</dbReference>
<accession>A0A1F8CRL9</accession>
<dbReference type="InterPro" id="IPR044946">
    <property type="entry name" value="Restrct_endonuc_typeI_TRD_sf"/>
</dbReference>